<sequence length="345" mass="38312">MPTKHTRREKDLSTFDLPPTEFAKPLPVTSISQKNDLPAKKNGQNKGGKQKGKKNEPPSSSDAPPKSYMKRKRGEGAGADDVPRAFKRLMAFASGQKTRDGLDNGEREPKGKKKKAKKTVPSTTPGSAATDPKDELTIRPGERLSEFNQRVDAALPISGLVTKVLVKDGKDPLGIKVKRTKKERKMHKLYAEWREEDAKIKEKREEEAEEAEEREMEDANLGVTWKLDQEAQGKKKKGKRGKHIGESTGKEEDPWNEIVKKRGEAKVGINEVANAPPDLKKSQPKLKEVRGARVDVNDIPKAAGSLAKREELQSIRDDVVAQYRALMNERRAAVALGKTGEEDSD</sequence>
<evidence type="ECO:0000256" key="1">
    <source>
        <dbReference type="SAM" id="MobiDB-lite"/>
    </source>
</evidence>
<reference evidence="2" key="2">
    <citation type="submission" date="2023-06" db="EMBL/GenBank/DDBJ databases">
        <authorList>
            <consortium name="Lawrence Berkeley National Laboratory"/>
            <person name="Haridas S."/>
            <person name="Hensen N."/>
            <person name="Bonometti L."/>
            <person name="Westerberg I."/>
            <person name="Brannstrom I.O."/>
            <person name="Guillou S."/>
            <person name="Cros-Aarteil S."/>
            <person name="Calhoun S."/>
            <person name="Kuo A."/>
            <person name="Mondo S."/>
            <person name="Pangilinan J."/>
            <person name="Riley R."/>
            <person name="LaButti K."/>
            <person name="Andreopoulos B."/>
            <person name="Lipzen A."/>
            <person name="Chen C."/>
            <person name="Yanf M."/>
            <person name="Daum C."/>
            <person name="Ng V."/>
            <person name="Clum A."/>
            <person name="Steindorff A."/>
            <person name="Ohm R."/>
            <person name="Martin F."/>
            <person name="Silar P."/>
            <person name="Natvig D."/>
            <person name="Lalanne C."/>
            <person name="Gautier V."/>
            <person name="Ament-velasquez S.L."/>
            <person name="Kruys A."/>
            <person name="Hutchinson M.I."/>
            <person name="Powell A.J."/>
            <person name="Barry K."/>
            <person name="Miller A.N."/>
            <person name="Grigoriev I.V."/>
            <person name="Debuchy R."/>
            <person name="Gladieux P."/>
            <person name="Thoren M.H."/>
            <person name="Johannesson H."/>
        </authorList>
    </citation>
    <scope>NUCLEOTIDE SEQUENCE</scope>
    <source>
        <strain evidence="2">CBS 232.78</strain>
    </source>
</reference>
<evidence type="ECO:0000313" key="3">
    <source>
        <dbReference type="Proteomes" id="UP001285441"/>
    </source>
</evidence>
<evidence type="ECO:0000313" key="2">
    <source>
        <dbReference type="EMBL" id="KAK3378350.1"/>
    </source>
</evidence>
<dbReference type="PANTHER" id="PTHR40644">
    <property type="entry name" value="UPF0653 PROTEIN C607.02C"/>
    <property type="match status" value="1"/>
</dbReference>
<feature type="compositionally biased region" description="Basic and acidic residues" evidence="1">
    <location>
        <begin position="243"/>
        <end position="257"/>
    </location>
</feature>
<accession>A0AAE0KLX9</accession>
<keyword evidence="3" id="KW-1185">Reference proteome</keyword>
<name>A0AAE0KLX9_9PEZI</name>
<gene>
    <name evidence="2" type="ORF">B0H63DRAFT_562368</name>
</gene>
<comment type="caution">
    <text evidence="2">The sequence shown here is derived from an EMBL/GenBank/DDBJ whole genome shotgun (WGS) entry which is preliminary data.</text>
</comment>
<feature type="region of interest" description="Disordered" evidence="1">
    <location>
        <begin position="268"/>
        <end position="287"/>
    </location>
</feature>
<dbReference type="EMBL" id="JAULSW010000006">
    <property type="protein sequence ID" value="KAK3378350.1"/>
    <property type="molecule type" value="Genomic_DNA"/>
</dbReference>
<reference evidence="2" key="1">
    <citation type="journal article" date="2023" name="Mol. Phylogenet. Evol.">
        <title>Genome-scale phylogeny and comparative genomics of the fungal order Sordariales.</title>
        <authorList>
            <person name="Hensen N."/>
            <person name="Bonometti L."/>
            <person name="Westerberg I."/>
            <person name="Brannstrom I.O."/>
            <person name="Guillou S."/>
            <person name="Cros-Aarteil S."/>
            <person name="Calhoun S."/>
            <person name="Haridas S."/>
            <person name="Kuo A."/>
            <person name="Mondo S."/>
            <person name="Pangilinan J."/>
            <person name="Riley R."/>
            <person name="LaButti K."/>
            <person name="Andreopoulos B."/>
            <person name="Lipzen A."/>
            <person name="Chen C."/>
            <person name="Yan M."/>
            <person name="Daum C."/>
            <person name="Ng V."/>
            <person name="Clum A."/>
            <person name="Steindorff A."/>
            <person name="Ohm R.A."/>
            <person name="Martin F."/>
            <person name="Silar P."/>
            <person name="Natvig D.O."/>
            <person name="Lalanne C."/>
            <person name="Gautier V."/>
            <person name="Ament-Velasquez S.L."/>
            <person name="Kruys A."/>
            <person name="Hutchinson M.I."/>
            <person name="Powell A.J."/>
            <person name="Barry K."/>
            <person name="Miller A.N."/>
            <person name="Grigoriev I.V."/>
            <person name="Debuchy R."/>
            <person name="Gladieux P."/>
            <person name="Hiltunen Thoren M."/>
            <person name="Johannesson H."/>
        </authorList>
    </citation>
    <scope>NUCLEOTIDE SEQUENCE</scope>
    <source>
        <strain evidence="2">CBS 232.78</strain>
    </source>
</reference>
<protein>
    <submittedName>
        <fullName evidence="2">Uncharacterized protein</fullName>
    </submittedName>
</protein>
<proteinExistence type="predicted"/>
<feature type="compositionally biased region" description="Basic and acidic residues" evidence="1">
    <location>
        <begin position="131"/>
        <end position="142"/>
    </location>
</feature>
<feature type="compositionally biased region" description="Basic and acidic residues" evidence="1">
    <location>
        <begin position="97"/>
        <end position="109"/>
    </location>
</feature>
<dbReference type="AlphaFoldDB" id="A0AAE0KLX9"/>
<feature type="compositionally biased region" description="Acidic residues" evidence="1">
    <location>
        <begin position="207"/>
        <end position="218"/>
    </location>
</feature>
<organism evidence="2 3">
    <name type="scientific">Podospora didyma</name>
    <dbReference type="NCBI Taxonomy" id="330526"/>
    <lineage>
        <taxon>Eukaryota</taxon>
        <taxon>Fungi</taxon>
        <taxon>Dikarya</taxon>
        <taxon>Ascomycota</taxon>
        <taxon>Pezizomycotina</taxon>
        <taxon>Sordariomycetes</taxon>
        <taxon>Sordariomycetidae</taxon>
        <taxon>Sordariales</taxon>
        <taxon>Podosporaceae</taxon>
        <taxon>Podospora</taxon>
    </lineage>
</organism>
<dbReference type="PANTHER" id="PTHR40644:SF1">
    <property type="entry name" value="UPF0653 PROTEIN C607.02C"/>
    <property type="match status" value="1"/>
</dbReference>
<feature type="region of interest" description="Disordered" evidence="1">
    <location>
        <begin position="198"/>
        <end position="257"/>
    </location>
</feature>
<dbReference type="Proteomes" id="UP001285441">
    <property type="component" value="Unassembled WGS sequence"/>
</dbReference>
<feature type="compositionally biased region" description="Basic and acidic residues" evidence="1">
    <location>
        <begin position="278"/>
        <end position="287"/>
    </location>
</feature>
<feature type="region of interest" description="Disordered" evidence="1">
    <location>
        <begin position="1"/>
        <end position="142"/>
    </location>
</feature>